<feature type="domain" description="TNase-like" evidence="2">
    <location>
        <begin position="14"/>
        <end position="77"/>
    </location>
</feature>
<sequence length="84" mass="9344">MGQVVRVSSDDPHVASRDRFGRLLGYVETATGDVGERQVRSGWAEAWAPRTADRPGRMARYEDAQRQARAEPAGAWRTCTKVGR</sequence>
<evidence type="ECO:0000313" key="3">
    <source>
        <dbReference type="EMBL" id="MTB72687.1"/>
    </source>
</evidence>
<proteinExistence type="predicted"/>
<name>A0A6I3IG50_9MICO</name>
<dbReference type="AlphaFoldDB" id="A0A6I3IG50"/>
<dbReference type="SUPFAM" id="SSF50199">
    <property type="entry name" value="Staphylococcal nuclease"/>
    <property type="match status" value="1"/>
</dbReference>
<protein>
    <recommendedName>
        <fullName evidence="2">TNase-like domain-containing protein</fullName>
    </recommendedName>
</protein>
<dbReference type="EMBL" id="WLVL01000040">
    <property type="protein sequence ID" value="MTB72687.1"/>
    <property type="molecule type" value="Genomic_DNA"/>
</dbReference>
<feature type="region of interest" description="Disordered" evidence="1">
    <location>
        <begin position="61"/>
        <end position="84"/>
    </location>
</feature>
<keyword evidence="4" id="KW-1185">Reference proteome</keyword>
<comment type="caution">
    <text evidence="3">The sequence shown here is derived from an EMBL/GenBank/DDBJ whole genome shotgun (WGS) entry which is preliminary data.</text>
</comment>
<gene>
    <name evidence="3" type="ORF">GGG17_12080</name>
</gene>
<dbReference type="Proteomes" id="UP000431092">
    <property type="component" value="Unassembled WGS sequence"/>
</dbReference>
<dbReference type="Gene3D" id="2.40.50.90">
    <property type="match status" value="1"/>
</dbReference>
<evidence type="ECO:0000256" key="1">
    <source>
        <dbReference type="SAM" id="MobiDB-lite"/>
    </source>
</evidence>
<evidence type="ECO:0000313" key="4">
    <source>
        <dbReference type="Proteomes" id="UP000431092"/>
    </source>
</evidence>
<organism evidence="3 4">
    <name type="scientific">Arsenicicoccus cauae</name>
    <dbReference type="NCBI Taxonomy" id="2663847"/>
    <lineage>
        <taxon>Bacteria</taxon>
        <taxon>Bacillati</taxon>
        <taxon>Actinomycetota</taxon>
        <taxon>Actinomycetes</taxon>
        <taxon>Micrococcales</taxon>
        <taxon>Intrasporangiaceae</taxon>
        <taxon>Arsenicicoccus</taxon>
    </lineage>
</organism>
<dbReference type="InterPro" id="IPR035437">
    <property type="entry name" value="SNase_OB-fold_sf"/>
</dbReference>
<evidence type="ECO:0000259" key="2">
    <source>
        <dbReference type="Pfam" id="PF00565"/>
    </source>
</evidence>
<accession>A0A6I3IG50</accession>
<dbReference type="InterPro" id="IPR016071">
    <property type="entry name" value="Staphylococal_nuclease_OB-fold"/>
</dbReference>
<dbReference type="Pfam" id="PF00565">
    <property type="entry name" value="SNase"/>
    <property type="match status" value="1"/>
</dbReference>
<reference evidence="3 4" key="1">
    <citation type="submission" date="2019-11" db="EMBL/GenBank/DDBJ databases">
        <title>Whole genome sequencing identifies a novel species of the genus Arsenicicoccus isolated from human blood.</title>
        <authorList>
            <person name="Jeong J.H."/>
            <person name="Kweon O.J."/>
            <person name="Kim H.R."/>
            <person name="Kim T.-H."/>
            <person name="Ha S.-M."/>
            <person name="Lee M.-K."/>
        </authorList>
    </citation>
    <scope>NUCLEOTIDE SEQUENCE [LARGE SCALE GENOMIC DNA]</scope>
    <source>
        <strain evidence="3 4">MKL-02</strain>
    </source>
</reference>